<dbReference type="Proteomes" id="UP000053890">
    <property type="component" value="Unassembled WGS sequence"/>
</dbReference>
<dbReference type="OrthoDB" id="2528554at2759"/>
<accession>A0A194S9U7</accession>
<protein>
    <recommendedName>
        <fullName evidence="3">F-box domain-containing protein</fullName>
    </recommendedName>
</protein>
<sequence length="450" mass="49701">MASEASTSTQPVQSAQPSMQPAKLLTLPVELLDIIFWMAYPWRYMSGPICRDLLRYWDQRRRRSFRRVQIGNLAKLSSFHRSYAIRTSICGAFESFTVAPGKDQPADVVFDLAAGLPPALVSFMPSLQRLELHGSRVVGDFLEQAAAAPAPILPVLSDVTLVANLVGQSDPYHPALLCGLGALARLHKLHLDLDVADGNLGQIEQHVPYSCAALRELTLVHCKSSLGANDFIERCTQLADLTISSRDTAPVSTRFLSAVGKLGTVTRIHLSSSSQGRSWKLLKSLKTLSELKTLILGAGCVCDDAASFDILRLLPITRLEFQLGTVVSASRLLKLIDGVDKHPYLESLVLDQVHASLGGIDDLSRRYEQDLIEEWLYNERWTFPEWTTTFSRNFVVRLINTARTSGVTLSGGAVEAVEIETQIAIRRYEVEEYLERGGWTGSDSSDDSGW</sequence>
<reference evidence="1 2" key="1">
    <citation type="journal article" date="2015" name="Front. Microbiol.">
        <title>Genome sequence of the plant growth promoting endophytic yeast Rhodotorula graminis WP1.</title>
        <authorList>
            <person name="Firrincieli A."/>
            <person name="Otillar R."/>
            <person name="Salamov A."/>
            <person name="Schmutz J."/>
            <person name="Khan Z."/>
            <person name="Redman R.S."/>
            <person name="Fleck N.D."/>
            <person name="Lindquist E."/>
            <person name="Grigoriev I.V."/>
            <person name="Doty S.L."/>
        </authorList>
    </citation>
    <scope>NUCLEOTIDE SEQUENCE [LARGE SCALE GENOMIC DNA]</scope>
    <source>
        <strain evidence="1 2">WP1</strain>
    </source>
</reference>
<dbReference type="EMBL" id="KQ474074">
    <property type="protein sequence ID" value="KPV77382.1"/>
    <property type="molecule type" value="Genomic_DNA"/>
</dbReference>
<proteinExistence type="predicted"/>
<evidence type="ECO:0000313" key="2">
    <source>
        <dbReference type="Proteomes" id="UP000053890"/>
    </source>
</evidence>
<evidence type="ECO:0000313" key="1">
    <source>
        <dbReference type="EMBL" id="KPV77382.1"/>
    </source>
</evidence>
<dbReference type="Gene3D" id="3.80.10.10">
    <property type="entry name" value="Ribonuclease Inhibitor"/>
    <property type="match status" value="1"/>
</dbReference>
<dbReference type="AlphaFoldDB" id="A0A194S9U7"/>
<name>A0A194S9U7_RHOGW</name>
<keyword evidence="2" id="KW-1185">Reference proteome</keyword>
<gene>
    <name evidence="1" type="ORF">RHOBADRAFT_51245</name>
</gene>
<evidence type="ECO:0008006" key="3">
    <source>
        <dbReference type="Google" id="ProtNLM"/>
    </source>
</evidence>
<dbReference type="SUPFAM" id="SSF52047">
    <property type="entry name" value="RNI-like"/>
    <property type="match status" value="1"/>
</dbReference>
<dbReference type="InterPro" id="IPR032675">
    <property type="entry name" value="LRR_dom_sf"/>
</dbReference>
<organism evidence="1 2">
    <name type="scientific">Rhodotorula graminis (strain WP1)</name>
    <dbReference type="NCBI Taxonomy" id="578459"/>
    <lineage>
        <taxon>Eukaryota</taxon>
        <taxon>Fungi</taxon>
        <taxon>Dikarya</taxon>
        <taxon>Basidiomycota</taxon>
        <taxon>Pucciniomycotina</taxon>
        <taxon>Microbotryomycetes</taxon>
        <taxon>Sporidiobolales</taxon>
        <taxon>Sporidiobolaceae</taxon>
        <taxon>Rhodotorula</taxon>
    </lineage>
</organism>
<dbReference type="GeneID" id="28976184"/>
<dbReference type="RefSeq" id="XP_018273431.1">
    <property type="nucleotide sequence ID" value="XM_018415736.1"/>
</dbReference>
<dbReference type="OMA" id="SICGAFE"/>